<feature type="signal peptide" evidence="2">
    <location>
        <begin position="1"/>
        <end position="18"/>
    </location>
</feature>
<dbReference type="PANTHER" id="PTHR45580:SF6">
    <property type="entry name" value="CARBOXYLESTERASE TYPE B DOMAIN-CONTAINING PROTEIN"/>
    <property type="match status" value="1"/>
</dbReference>
<dbReference type="Gene3D" id="3.40.50.1820">
    <property type="entry name" value="alpha/beta hydrolase"/>
    <property type="match status" value="1"/>
</dbReference>
<dbReference type="InterPro" id="IPR036116">
    <property type="entry name" value="FN3_sf"/>
</dbReference>
<dbReference type="WBParaSite" id="ALUE_0001296201-mRNA-1">
    <property type="protein sequence ID" value="ALUE_0001296201-mRNA-1"/>
    <property type="gene ID" value="ALUE_0001296201"/>
</dbReference>
<accession>A0A0M3I746</accession>
<sequence>MFSLRLVGAVLLCGTVDAFAVLPYVQIDFVHYFRLAQCEAKCTQKYGIPTKRRLHDGSFIEFTAITDDNGKFCELGCHRRRTYSKKVARSVKQPLEDGARFWSESSAHAGRSGASPVSAVRMGCMNVAPGEEAGFEDSIEGIVFVDMVEHNATPIRYIIQWKQRVYVRGAFEESGWITASVSYCYIEPEPSFKVEGMVPNVQYRFLVTVVGPDGRVGSPVMSEWVEALSLGLILRPPVGILDITPKYDSDNGVSALVSWSNAPHLYDDTRESANQRITSFDSCHYRITFMNKTHQLSASFIMDSGAGFLLSHLEFSCEYTVSLSALPATVSESASASPPIEEKFITLACNEVYGPGSLNCSPEPVHHLRVQVLPNGTTDVSWIPSSDHTAILVYQLFYRSLTEQSDCLQEPTSIYLNATSTSARIQLKGRQPCEYVVRLINYDLIGRDAVSEAKVWYHPLATSKTDTINSTGQIRGRHVITSRNTSGYVFLGIPYAEPPLGELRYRAPRPVRPWKGIIVVKEYKTSCLWNSTITSNIPEFMRMSEDCLTVNVFTNAKCLLNGGCATVYMIHGGEYNFDSPMLYPIDFLVDNFLPEERSVLVVTVTYRLGSFGFLNLSPNLKSSAVKNAGLLDMIEGLRWVQKEISHLGGNPNRVTLMGHSSGAVNAHQQTLQLTVSPLTEGLFQQAIIMSALLGIPIPPNNGERVSKQFAIAAGCANEKFDNKDAEAVEIVLNCLRKVDGKKLLAIQRDIEDNGFTFQGPCVDGPDGVLPETVEELLKTARPIKMMIGTVGKEMQNTDYLVCADGSVDRQGVRAVCSAVAVMFGYRKERQAARTCTNEYVKPNKTPYILDDPCFFVNSALYSEALTKAGGVVFLYQFDYANVGDAFYLGPSIPKYTPAQSPHHTQEFVYIVGIHLGNFTEKDEIIRVKFSQLFIDFINKGDPSPLDQRWARLRPELMNYFDIDFDEENNMRGMKYAYHAHEITFWNRTMLRAGGGTAPITDEALRQSEALTDVAGIPTPNSGSGACYTKDSAKPSDFLKWRGHTTAQKHLHNFIVGSNLHTAPESTITKDVDERGSTDWSTLIFIVSMLAMIIAASHAVFSSRRERRAEYERFN</sequence>
<evidence type="ECO:0000313" key="5">
    <source>
        <dbReference type="WBParaSite" id="ALUE_0001296201-mRNA-1"/>
    </source>
</evidence>
<dbReference type="Proteomes" id="UP000036681">
    <property type="component" value="Unplaced"/>
</dbReference>
<keyword evidence="1" id="KW-0812">Transmembrane</keyword>
<feature type="chain" id="PRO_5007778239" evidence="2">
    <location>
        <begin position="19"/>
        <end position="1114"/>
    </location>
</feature>
<dbReference type="ESTHER" id="ascsu-f1kze8">
    <property type="family name" value="Carb_B_Nematoda"/>
</dbReference>
<dbReference type="SUPFAM" id="SSF49265">
    <property type="entry name" value="Fibronectin type III"/>
    <property type="match status" value="2"/>
</dbReference>
<evidence type="ECO:0000259" key="3">
    <source>
        <dbReference type="Pfam" id="PF00135"/>
    </source>
</evidence>
<evidence type="ECO:0000256" key="1">
    <source>
        <dbReference type="SAM" id="Phobius"/>
    </source>
</evidence>
<evidence type="ECO:0000313" key="4">
    <source>
        <dbReference type="Proteomes" id="UP000036681"/>
    </source>
</evidence>
<dbReference type="InterPro" id="IPR029058">
    <property type="entry name" value="AB_hydrolase_fold"/>
</dbReference>
<proteinExistence type="predicted"/>
<feature type="transmembrane region" description="Helical" evidence="1">
    <location>
        <begin position="1079"/>
        <end position="1100"/>
    </location>
</feature>
<dbReference type="AlphaFoldDB" id="A0A0M3I746"/>
<dbReference type="InterPro" id="IPR002018">
    <property type="entry name" value="CarbesteraseB"/>
</dbReference>
<reference evidence="5" key="1">
    <citation type="submission" date="2016-05" db="UniProtKB">
        <authorList>
            <consortium name="WormBaseParasite"/>
        </authorList>
    </citation>
    <scope>IDENTIFICATION</scope>
</reference>
<dbReference type="SUPFAM" id="SSF53474">
    <property type="entry name" value="alpha/beta-Hydrolases"/>
    <property type="match status" value="1"/>
</dbReference>
<protein>
    <submittedName>
        <fullName evidence="5">COesterase domain-containing protein</fullName>
    </submittedName>
</protein>
<keyword evidence="1" id="KW-1133">Transmembrane helix</keyword>
<dbReference type="Pfam" id="PF00135">
    <property type="entry name" value="COesterase"/>
    <property type="match status" value="1"/>
</dbReference>
<feature type="domain" description="Carboxylesterase type B" evidence="3">
    <location>
        <begin position="470"/>
        <end position="985"/>
    </location>
</feature>
<keyword evidence="4" id="KW-1185">Reference proteome</keyword>
<organism evidence="4 5">
    <name type="scientific">Ascaris lumbricoides</name>
    <name type="common">Giant roundworm</name>
    <dbReference type="NCBI Taxonomy" id="6252"/>
    <lineage>
        <taxon>Eukaryota</taxon>
        <taxon>Metazoa</taxon>
        <taxon>Ecdysozoa</taxon>
        <taxon>Nematoda</taxon>
        <taxon>Chromadorea</taxon>
        <taxon>Rhabditida</taxon>
        <taxon>Spirurina</taxon>
        <taxon>Ascaridomorpha</taxon>
        <taxon>Ascaridoidea</taxon>
        <taxon>Ascarididae</taxon>
        <taxon>Ascaris</taxon>
    </lineage>
</organism>
<dbReference type="PANTHER" id="PTHR45580">
    <property type="entry name" value="PROTEIN CBG05369"/>
    <property type="match status" value="1"/>
</dbReference>
<keyword evidence="1" id="KW-0472">Membrane</keyword>
<name>A0A0M3I746_ASCLU</name>
<evidence type="ECO:0000256" key="2">
    <source>
        <dbReference type="SAM" id="SignalP"/>
    </source>
</evidence>
<keyword evidence="2" id="KW-0732">Signal</keyword>